<dbReference type="EMBL" id="JALJOT010000003">
    <property type="protein sequence ID" value="KAK9916759.1"/>
    <property type="molecule type" value="Genomic_DNA"/>
</dbReference>
<dbReference type="PANTHER" id="PTHR16161">
    <property type="entry name" value="TRANSCRIPTIONAL PROTEIN SWT1"/>
    <property type="match status" value="1"/>
</dbReference>
<sequence length="729" mass="79867">MQNASTDGTYTPYKPLQIAITGGGCDHHMSDCDTPIAAADHEMEHEIQGNGVPNGWSIEDVPTDGYMAIDGDYTLWLVIDTNILIEDLEHLKDFHREVALAGPNGPFKDIHFNILYYIPKKVNSELCAQKERGLKKHQAREANRVLYDVLSRGKHGVQESDAVQKEAEDAFPEVIRVPDVNSDDYIRLSAIYLQDQKSKADGKHAVVMLTGDVNLAVKARASGIPCRKLAGSAGTTIENLPTSRPQLLKEFFPEVIVKTDKEKRIEALKEKASYDPNLRLLSMHGLGSRRRSQPRSNSAGLSPHASGSTAGKGTPHADSPSSSRSSLPDHPNAETSSLSDSHWHLQHRYPDVWVQEMAYMSDVPRLLERLLSWPHVLDLFTTVQADDERQIMQALQQLKLFSSDPEHRDLWRAAECGRVVLSSFSRPLSTVALSVSQPVDAEEAFAALREARRRINKLYSQLAKERPRVEPPKASKAGYDNQRQVHKPRGSGDGMHSGQQHPGASSAAAGGAHYSSARSAGQHTGSANGADMQSPFLHFQRGPGMAGPHIDDPALLQSLGGLELSGRSGSGQSLQSQLSARSFTRMDSMDRNISRADSIQTQGPAVAEQMPGSPHARAPGFKTAALMQAAVEMLAGVQQWGPGEDLAARRLLQGLVLARRAAATFPADMHDQAKLHDCLQALQGLWSLLLQSCRQDALEPDFEDMLMYLSDVSRLEGVAKRFLDMTNRG</sequence>
<organism evidence="3 4">
    <name type="scientific">Coccomyxa subellipsoidea</name>
    <dbReference type="NCBI Taxonomy" id="248742"/>
    <lineage>
        <taxon>Eukaryota</taxon>
        <taxon>Viridiplantae</taxon>
        <taxon>Chlorophyta</taxon>
        <taxon>core chlorophytes</taxon>
        <taxon>Trebouxiophyceae</taxon>
        <taxon>Trebouxiophyceae incertae sedis</taxon>
        <taxon>Coccomyxaceae</taxon>
        <taxon>Coccomyxa</taxon>
    </lineage>
</organism>
<evidence type="ECO:0000313" key="3">
    <source>
        <dbReference type="EMBL" id="KAK9916759.1"/>
    </source>
</evidence>
<evidence type="ECO:0000256" key="1">
    <source>
        <dbReference type="SAM" id="MobiDB-lite"/>
    </source>
</evidence>
<feature type="domain" description="PIN" evidence="2">
    <location>
        <begin position="77"/>
        <end position="228"/>
    </location>
</feature>
<feature type="region of interest" description="Disordered" evidence="1">
    <location>
        <begin position="286"/>
        <end position="340"/>
    </location>
</feature>
<feature type="compositionally biased region" description="Low complexity" evidence="1">
    <location>
        <begin position="561"/>
        <end position="579"/>
    </location>
</feature>
<evidence type="ECO:0000313" key="4">
    <source>
        <dbReference type="Proteomes" id="UP001491310"/>
    </source>
</evidence>
<dbReference type="Pfam" id="PF13638">
    <property type="entry name" value="PIN_4"/>
    <property type="match status" value="1"/>
</dbReference>
<reference evidence="3 4" key="1">
    <citation type="journal article" date="2024" name="Nat. Commun.">
        <title>Phylogenomics reveals the evolutionary origins of lichenization in chlorophyte algae.</title>
        <authorList>
            <person name="Puginier C."/>
            <person name="Libourel C."/>
            <person name="Otte J."/>
            <person name="Skaloud P."/>
            <person name="Haon M."/>
            <person name="Grisel S."/>
            <person name="Petersen M."/>
            <person name="Berrin J.G."/>
            <person name="Delaux P.M."/>
            <person name="Dal Grande F."/>
            <person name="Keller J."/>
        </authorList>
    </citation>
    <scope>NUCLEOTIDE SEQUENCE [LARGE SCALE GENOMIC DNA]</scope>
    <source>
        <strain evidence="3 4">SAG 216-7</strain>
    </source>
</reference>
<dbReference type="InterPro" id="IPR002716">
    <property type="entry name" value="PIN_dom"/>
</dbReference>
<proteinExistence type="predicted"/>
<accession>A0ABR2YZG5</accession>
<dbReference type="PANTHER" id="PTHR16161:SF0">
    <property type="entry name" value="TRANSCRIPTIONAL PROTEIN SWT1"/>
    <property type="match status" value="1"/>
</dbReference>
<keyword evidence="4" id="KW-1185">Reference proteome</keyword>
<gene>
    <name evidence="3" type="ORF">WJX75_006630</name>
</gene>
<feature type="region of interest" description="Disordered" evidence="1">
    <location>
        <begin position="561"/>
        <end position="580"/>
    </location>
</feature>
<evidence type="ECO:0000259" key="2">
    <source>
        <dbReference type="Pfam" id="PF13638"/>
    </source>
</evidence>
<dbReference type="Proteomes" id="UP001491310">
    <property type="component" value="Unassembled WGS sequence"/>
</dbReference>
<comment type="caution">
    <text evidence="3">The sequence shown here is derived from an EMBL/GenBank/DDBJ whole genome shotgun (WGS) entry which is preliminary data.</text>
</comment>
<protein>
    <recommendedName>
        <fullName evidence="2">PIN domain-containing protein</fullName>
    </recommendedName>
</protein>
<feature type="compositionally biased region" description="Basic and acidic residues" evidence="1">
    <location>
        <begin position="463"/>
        <end position="473"/>
    </location>
</feature>
<dbReference type="InterPro" id="IPR052626">
    <property type="entry name" value="SWT1_Regulator"/>
</dbReference>
<dbReference type="Gene3D" id="3.40.50.1010">
    <property type="entry name" value="5'-nuclease"/>
    <property type="match status" value="1"/>
</dbReference>
<feature type="compositionally biased region" description="Low complexity" evidence="1">
    <location>
        <begin position="503"/>
        <end position="521"/>
    </location>
</feature>
<name>A0ABR2YZG5_9CHLO</name>
<feature type="region of interest" description="Disordered" evidence="1">
    <location>
        <begin position="462"/>
        <end position="553"/>
    </location>
</feature>
<feature type="compositionally biased region" description="Polar residues" evidence="1">
    <location>
        <begin position="294"/>
        <end position="311"/>
    </location>
</feature>